<dbReference type="HOGENOM" id="CLU_933336_0_0_6"/>
<keyword evidence="3" id="KW-1185">Reference proteome</keyword>
<dbReference type="RefSeq" id="WP_013026803.1">
    <property type="nucleotide sequence ID" value="NC_013956.2"/>
</dbReference>
<proteinExistence type="predicted"/>
<protein>
    <recommendedName>
        <fullName evidence="1">Endonuclease GajA/Old nuclease/RecF-like AAA domain-containing protein</fullName>
    </recommendedName>
</protein>
<name>D4GKQ8_PANAM</name>
<sequence length="298" mass="34802">MLKGIGVQNLRSFSYYAHSDLKPLTVFLGRNSSGKSSLIRLFPLLRQSVEETTTGPILWFGRYVDYGNFNEAIHKSFDSDDTIKLQFNINVETSPHTNWFKIPKQDKFPDLEFILKINLSEQNQKTYAKSVSFEIDGSSIVVVPDFESDSTTVYAEGTNFECYIKTEATSKKDYKFLPIISWINDQGKKGSVKEMPQNNKALLAEYTAYMFRSQFREREAAHNKLICKYAAKRLKQFFHHNTKLETISEELLSVRAYSKDRLEHGVLSLFKAHNYFIKKWKTQKFELNFWIYSTLLFY</sequence>
<dbReference type="Proteomes" id="UP000001702">
    <property type="component" value="Chromosome"/>
</dbReference>
<evidence type="ECO:0000313" key="3">
    <source>
        <dbReference type="Proteomes" id="UP000001702"/>
    </source>
</evidence>
<dbReference type="AlphaFoldDB" id="D4GKQ8"/>
<dbReference type="STRING" id="706191.PANA_2930"/>
<organism evidence="2 3">
    <name type="scientific">Pantoea ananatis (strain LMG 20103)</name>
    <dbReference type="NCBI Taxonomy" id="706191"/>
    <lineage>
        <taxon>Bacteria</taxon>
        <taxon>Pseudomonadati</taxon>
        <taxon>Pseudomonadota</taxon>
        <taxon>Gammaproteobacteria</taxon>
        <taxon>Enterobacterales</taxon>
        <taxon>Erwiniaceae</taxon>
        <taxon>Pantoea</taxon>
    </lineage>
</organism>
<reference evidence="2 3" key="1">
    <citation type="journal article" date="2010" name="J. Bacteriol.">
        <title>Genome sequence of Pantoea ananatis LMG20103, the causative agent of Eucalyptus blight and dieback.</title>
        <authorList>
            <person name="De Maayer P."/>
            <person name="Chan W.Y."/>
            <person name="Venter S.N."/>
            <person name="Toth I.K."/>
            <person name="Birch P.R."/>
            <person name="Joubert F."/>
            <person name="Coutinho T.A."/>
        </authorList>
    </citation>
    <scope>NUCLEOTIDE SEQUENCE [LARGE SCALE GENOMIC DNA]</scope>
    <source>
        <strain evidence="2 3">LMG 20103</strain>
    </source>
</reference>
<dbReference type="eggNOG" id="COG4637">
    <property type="taxonomic scope" value="Bacteria"/>
</dbReference>
<feature type="domain" description="Endonuclease GajA/Old nuclease/RecF-like AAA" evidence="1">
    <location>
        <begin position="1"/>
        <end position="217"/>
    </location>
</feature>
<dbReference type="KEGG" id="pam:PANA_2930"/>
<dbReference type="Pfam" id="PF13175">
    <property type="entry name" value="AAA_15"/>
    <property type="match status" value="1"/>
</dbReference>
<evidence type="ECO:0000313" key="2">
    <source>
        <dbReference type="EMBL" id="ADD78097.1"/>
    </source>
</evidence>
<dbReference type="InterPro" id="IPR041685">
    <property type="entry name" value="AAA_GajA/Old/RecF-like"/>
</dbReference>
<evidence type="ECO:0000259" key="1">
    <source>
        <dbReference type="Pfam" id="PF13175"/>
    </source>
</evidence>
<dbReference type="EMBL" id="CP001875">
    <property type="protein sequence ID" value="ADD78097.1"/>
    <property type="molecule type" value="Genomic_DNA"/>
</dbReference>
<accession>D4GKQ8</accession>
<gene>
    <name evidence="2" type="ordered locus">PANA_2930</name>
</gene>